<name>A0A3P3D501_9RHOB</name>
<accession>A0A3P3D501</accession>
<evidence type="ECO:0000313" key="1">
    <source>
        <dbReference type="EMBL" id="RRH69455.1"/>
    </source>
</evidence>
<reference evidence="1 2" key="1">
    <citation type="submission" date="2018-11" db="EMBL/GenBank/DDBJ databases">
        <title>Gemmobacter sp. nov., YIM 102744-1 draft genome.</title>
        <authorList>
            <person name="Li G."/>
            <person name="Jiang Y."/>
        </authorList>
    </citation>
    <scope>NUCLEOTIDE SEQUENCE [LARGE SCALE GENOMIC DNA]</scope>
    <source>
        <strain evidence="1 2">YIM 102744-1</strain>
    </source>
</reference>
<proteinExistence type="predicted"/>
<comment type="caution">
    <text evidence="1">The sequence shown here is derived from an EMBL/GenBank/DDBJ whole genome shotgun (WGS) entry which is preliminary data.</text>
</comment>
<gene>
    <name evidence="1" type="ORF">EG244_18190</name>
</gene>
<dbReference type="OrthoDB" id="7762949at2"/>
<organism evidence="1 2">
    <name type="scientific">Falsigemmobacter faecalis</name>
    <dbReference type="NCBI Taxonomy" id="2488730"/>
    <lineage>
        <taxon>Bacteria</taxon>
        <taxon>Pseudomonadati</taxon>
        <taxon>Pseudomonadota</taxon>
        <taxon>Alphaproteobacteria</taxon>
        <taxon>Rhodobacterales</taxon>
        <taxon>Paracoccaceae</taxon>
        <taxon>Falsigemmobacter</taxon>
    </lineage>
</organism>
<dbReference type="AlphaFoldDB" id="A0A3P3D501"/>
<evidence type="ECO:0008006" key="3">
    <source>
        <dbReference type="Google" id="ProtNLM"/>
    </source>
</evidence>
<dbReference type="Proteomes" id="UP000282125">
    <property type="component" value="Unassembled WGS sequence"/>
</dbReference>
<dbReference type="RefSeq" id="WP_124966596.1">
    <property type="nucleotide sequence ID" value="NZ_RRAZ01000042.1"/>
</dbReference>
<evidence type="ECO:0000313" key="2">
    <source>
        <dbReference type="Proteomes" id="UP000282125"/>
    </source>
</evidence>
<dbReference type="SUPFAM" id="SSF63829">
    <property type="entry name" value="Calcium-dependent phosphotriesterase"/>
    <property type="match status" value="1"/>
</dbReference>
<keyword evidence="2" id="KW-1185">Reference proteome</keyword>
<dbReference type="EMBL" id="RRAZ01000042">
    <property type="protein sequence ID" value="RRH69455.1"/>
    <property type="molecule type" value="Genomic_DNA"/>
</dbReference>
<protein>
    <recommendedName>
        <fullName evidence="3">Beta-propeller fold lactonase family protein</fullName>
    </recommendedName>
</protein>
<sequence>MSSTSGIDSLGRAALVDNDDRIYVFGPEGQFITHYPQGEGYEGKFCALRPGGDLIFAGNRSFHRASLESGALLETVKTESETRGWNSAYALTSQGGIAVYSTESHGHGSSGPTPVPDQVTFFGADLKEQRRVTGLLAQAIAHDPMVKAWPSVTAIAVDAAGSFYLNIRAQEDNDLRGGIFEFNADGKL</sequence>